<keyword evidence="1" id="KW-0812">Transmembrane</keyword>
<evidence type="ECO:0000313" key="2">
    <source>
        <dbReference type="EMBL" id="MDT9592833.1"/>
    </source>
</evidence>
<name>A0ABU3PUC5_9ACTN</name>
<evidence type="ECO:0000313" key="3">
    <source>
        <dbReference type="Proteomes" id="UP001268542"/>
    </source>
</evidence>
<keyword evidence="1" id="KW-0472">Membrane</keyword>
<protein>
    <recommendedName>
        <fullName evidence="4">Integral membrane protein</fullName>
    </recommendedName>
</protein>
<dbReference type="EMBL" id="JAVYII010000003">
    <property type="protein sequence ID" value="MDT9592833.1"/>
    <property type="molecule type" value="Genomic_DNA"/>
</dbReference>
<feature type="transmembrane region" description="Helical" evidence="1">
    <location>
        <begin position="46"/>
        <end position="65"/>
    </location>
</feature>
<organism evidence="2 3">
    <name type="scientific">Nocardioides imazamoxiresistens</name>
    <dbReference type="NCBI Taxonomy" id="3231893"/>
    <lineage>
        <taxon>Bacteria</taxon>
        <taxon>Bacillati</taxon>
        <taxon>Actinomycetota</taxon>
        <taxon>Actinomycetes</taxon>
        <taxon>Propionibacteriales</taxon>
        <taxon>Nocardioidaceae</taxon>
        <taxon>Nocardioides</taxon>
    </lineage>
</organism>
<reference evidence="2 3" key="1">
    <citation type="submission" date="2023-08" db="EMBL/GenBank/DDBJ databases">
        <title>Nocardioides seae sp. nov., a bacterium isolated from a soil.</title>
        <authorList>
            <person name="Wang X."/>
        </authorList>
    </citation>
    <scope>NUCLEOTIDE SEQUENCE [LARGE SCALE GENOMIC DNA]</scope>
    <source>
        <strain evidence="2 3">YZH12</strain>
    </source>
</reference>
<dbReference type="Proteomes" id="UP001268542">
    <property type="component" value="Unassembled WGS sequence"/>
</dbReference>
<feature type="transmembrane region" description="Helical" evidence="1">
    <location>
        <begin position="97"/>
        <end position="121"/>
    </location>
</feature>
<feature type="transmembrane region" description="Helical" evidence="1">
    <location>
        <begin position="72"/>
        <end position="91"/>
    </location>
</feature>
<proteinExistence type="predicted"/>
<gene>
    <name evidence="2" type="ORF">RDV89_07125</name>
</gene>
<keyword evidence="3" id="KW-1185">Reference proteome</keyword>
<comment type="caution">
    <text evidence="2">The sequence shown here is derived from an EMBL/GenBank/DDBJ whole genome shotgun (WGS) entry which is preliminary data.</text>
</comment>
<keyword evidence="1" id="KW-1133">Transmembrane helix</keyword>
<accession>A0ABU3PUC5</accession>
<sequence length="134" mass="12741">MSPAGLLRWLGAAVACAGPVAAVALGVGVSWRALTALLRAYPPGGVAALLVLLAPLLLAGCALAAGRSRAAAWAYAVVVGLTVPAGVLLVARYGHLLGAAGLAGLAVAGAVLVIAGAASAASSAQAATRVSPRS</sequence>
<evidence type="ECO:0000256" key="1">
    <source>
        <dbReference type="SAM" id="Phobius"/>
    </source>
</evidence>
<evidence type="ECO:0008006" key="4">
    <source>
        <dbReference type="Google" id="ProtNLM"/>
    </source>
</evidence>
<dbReference type="RefSeq" id="WP_315732266.1">
    <property type="nucleotide sequence ID" value="NZ_JAVYII010000003.1"/>
</dbReference>